<reference evidence="2" key="1">
    <citation type="journal article" date="2022" name="bioRxiv">
        <title>Sequencing and chromosome-scale assembly of the giantPleurodeles waltlgenome.</title>
        <authorList>
            <person name="Brown T."/>
            <person name="Elewa A."/>
            <person name="Iarovenko S."/>
            <person name="Subramanian E."/>
            <person name="Araus A.J."/>
            <person name="Petzold A."/>
            <person name="Susuki M."/>
            <person name="Suzuki K.-i.T."/>
            <person name="Hayashi T."/>
            <person name="Toyoda A."/>
            <person name="Oliveira C."/>
            <person name="Osipova E."/>
            <person name="Leigh N.D."/>
            <person name="Simon A."/>
            <person name="Yun M.H."/>
        </authorList>
    </citation>
    <scope>NUCLEOTIDE SEQUENCE</scope>
    <source>
        <strain evidence="2">20211129_DDA</strain>
        <tissue evidence="2">Liver</tissue>
    </source>
</reference>
<feature type="compositionally biased region" description="Low complexity" evidence="1">
    <location>
        <begin position="188"/>
        <end position="197"/>
    </location>
</feature>
<evidence type="ECO:0000313" key="3">
    <source>
        <dbReference type="Proteomes" id="UP001066276"/>
    </source>
</evidence>
<organism evidence="2 3">
    <name type="scientific">Pleurodeles waltl</name>
    <name type="common">Iberian ribbed newt</name>
    <dbReference type="NCBI Taxonomy" id="8319"/>
    <lineage>
        <taxon>Eukaryota</taxon>
        <taxon>Metazoa</taxon>
        <taxon>Chordata</taxon>
        <taxon>Craniata</taxon>
        <taxon>Vertebrata</taxon>
        <taxon>Euteleostomi</taxon>
        <taxon>Amphibia</taxon>
        <taxon>Batrachia</taxon>
        <taxon>Caudata</taxon>
        <taxon>Salamandroidea</taxon>
        <taxon>Salamandridae</taxon>
        <taxon>Pleurodelinae</taxon>
        <taxon>Pleurodeles</taxon>
    </lineage>
</organism>
<sequence length="210" mass="22949">MIGAPASLDCDPSVSAHRALVAPPRPGALLRAILARLLNYKDRDCVLRADRESDRAVFKNCKISIYPDYTNKVQSSRKGFLEVKAKLCAMNIRYMLLYLARLKVLSGGSSHFLKRPEEVWRWLEMWDKVTSGRSERTGVVAHRASGADGPDWRTSGDSQLEGTVAQVAATDSAHRIEIQQDGTMAVVASGSADGSSGELEQGAERVPVHV</sequence>
<evidence type="ECO:0000256" key="1">
    <source>
        <dbReference type="SAM" id="MobiDB-lite"/>
    </source>
</evidence>
<gene>
    <name evidence="2" type="ORF">NDU88_004716</name>
</gene>
<dbReference type="Proteomes" id="UP001066276">
    <property type="component" value="Chromosome 1_2"/>
</dbReference>
<accession>A0AAV7W7H5</accession>
<comment type="caution">
    <text evidence="2">The sequence shown here is derived from an EMBL/GenBank/DDBJ whole genome shotgun (WGS) entry which is preliminary data.</text>
</comment>
<keyword evidence="3" id="KW-1185">Reference proteome</keyword>
<proteinExistence type="predicted"/>
<feature type="region of interest" description="Disordered" evidence="1">
    <location>
        <begin position="188"/>
        <end position="210"/>
    </location>
</feature>
<dbReference type="EMBL" id="JANPWB010000002">
    <property type="protein sequence ID" value="KAJ1209338.1"/>
    <property type="molecule type" value="Genomic_DNA"/>
</dbReference>
<protein>
    <submittedName>
        <fullName evidence="2">Uncharacterized protein</fullName>
    </submittedName>
</protein>
<name>A0AAV7W7H5_PLEWA</name>
<dbReference type="InterPro" id="IPR042566">
    <property type="entry name" value="L1_C"/>
</dbReference>
<evidence type="ECO:0000313" key="2">
    <source>
        <dbReference type="EMBL" id="KAJ1209338.1"/>
    </source>
</evidence>
<dbReference type="AlphaFoldDB" id="A0AAV7W7H5"/>
<dbReference type="Gene3D" id="3.30.250.20">
    <property type="entry name" value="L1 transposable element, C-terminal domain"/>
    <property type="match status" value="1"/>
</dbReference>